<dbReference type="GO" id="GO:0003677">
    <property type="term" value="F:DNA binding"/>
    <property type="evidence" value="ECO:0007669"/>
    <property type="project" value="UniProtKB-UniRule"/>
</dbReference>
<keyword evidence="20" id="KW-1185">Reference proteome</keyword>
<keyword evidence="8 15" id="KW-0067">ATP-binding</keyword>
<dbReference type="PANTHER" id="PTHR11070">
    <property type="entry name" value="UVRD / RECB / PCRA DNA HELICASE FAMILY MEMBER"/>
    <property type="match status" value="1"/>
</dbReference>
<comment type="domain">
    <text evidence="15">The N-terminal DNA-binding domain is a ssDNA-dependent ATPase and has ATP-dependent 3'-5' helicase function. This domain interacts with RecC.</text>
</comment>
<evidence type="ECO:0000313" key="19">
    <source>
        <dbReference type="EMBL" id="ONN54977.1"/>
    </source>
</evidence>
<keyword evidence="11 15" id="KW-0234">DNA repair</keyword>
<feature type="domain" description="UvrD-like helicase C-terminal" evidence="18">
    <location>
        <begin position="504"/>
        <end position="774"/>
    </location>
</feature>
<dbReference type="GO" id="GO:0043138">
    <property type="term" value="F:3'-5' DNA helicase activity"/>
    <property type="evidence" value="ECO:0007669"/>
    <property type="project" value="UniProtKB-UniRule"/>
</dbReference>
<organism evidence="19 20">
    <name type="scientific">Acinetobacter genomosp. 33YU</name>
    <dbReference type="NCBI Taxonomy" id="1675530"/>
    <lineage>
        <taxon>Bacteria</taxon>
        <taxon>Pseudomonadati</taxon>
        <taxon>Pseudomonadota</taxon>
        <taxon>Gammaproteobacteria</taxon>
        <taxon>Moraxellales</taxon>
        <taxon>Moraxellaceae</taxon>
        <taxon>Acinetobacter</taxon>
    </lineage>
</organism>
<dbReference type="InterPro" id="IPR014016">
    <property type="entry name" value="UvrD-like_ATP-bd"/>
</dbReference>
<keyword evidence="9 15" id="KW-0460">Magnesium</keyword>
<keyword evidence="12 15" id="KW-0413">Isomerase</keyword>
<dbReference type="Gene3D" id="3.40.50.300">
    <property type="entry name" value="P-loop containing nucleotide triphosphate hydrolases"/>
    <property type="match status" value="2"/>
</dbReference>
<feature type="binding site" evidence="15">
    <location>
        <position position="1132"/>
    </location>
    <ligand>
        <name>Mg(2+)</name>
        <dbReference type="ChEBI" id="CHEBI:18420"/>
    </ligand>
</feature>
<evidence type="ECO:0000256" key="3">
    <source>
        <dbReference type="ARBA" id="ARBA00022741"/>
    </source>
</evidence>
<keyword evidence="2 15" id="KW-0479">Metal-binding</keyword>
<dbReference type="EMBL" id="LFZS01000004">
    <property type="protein sequence ID" value="ONN54977.1"/>
    <property type="molecule type" value="Genomic_DNA"/>
</dbReference>
<dbReference type="SUPFAM" id="SSF52980">
    <property type="entry name" value="Restriction endonuclease-like"/>
    <property type="match status" value="1"/>
</dbReference>
<comment type="function">
    <text evidence="15">A helicase/nuclease that prepares dsDNA breaks (DSB) for recombinational DNA repair. Binds to DSBs and unwinds DNA via a highly rapid and processive ATP-dependent bidirectional helicase activity. Unwinds dsDNA until it encounters a Chi (crossover hotspot instigator) sequence from the 3' direction. Cuts ssDNA a few nucleotides 3' to the Chi site. The properties and activities of the enzyme are changed at Chi. The Chi-altered holoenzyme produces a long 3'-ssDNA overhang and facilitates RecA-binding to the ssDNA for homologous DNA recombination and repair. Holoenzyme degrades any linearized DNA that is unable to undergo homologous recombination. In the holoenzyme this subunit contributes ATPase, 3'-5' helicase, exonuclease activity and loads RecA onto ssDNA.</text>
</comment>
<evidence type="ECO:0000256" key="1">
    <source>
        <dbReference type="ARBA" id="ARBA00022722"/>
    </source>
</evidence>
<evidence type="ECO:0000256" key="4">
    <source>
        <dbReference type="ARBA" id="ARBA00022763"/>
    </source>
</evidence>
<evidence type="ECO:0000259" key="17">
    <source>
        <dbReference type="PROSITE" id="PS51198"/>
    </source>
</evidence>
<dbReference type="HAMAP" id="MF_01485">
    <property type="entry name" value="RecB"/>
    <property type="match status" value="1"/>
</dbReference>
<dbReference type="EC" id="3.1.11.5" evidence="15"/>
<comment type="cofactor">
    <cofactor evidence="15">
        <name>Mg(2+)</name>
        <dbReference type="ChEBI" id="CHEBI:18420"/>
    </cofactor>
    <text evidence="15">Binds 1 Mg(2+) ion per subunit.</text>
</comment>
<feature type="binding site" evidence="15">
    <location>
        <position position="1119"/>
    </location>
    <ligand>
        <name>Mg(2+)</name>
        <dbReference type="ChEBI" id="CHEBI:18420"/>
    </ligand>
</feature>
<dbReference type="EC" id="5.6.2.4" evidence="15"/>
<dbReference type="GO" id="GO:0000287">
    <property type="term" value="F:magnesium ion binding"/>
    <property type="evidence" value="ECO:0007669"/>
    <property type="project" value="UniProtKB-UniRule"/>
</dbReference>
<proteinExistence type="inferred from homology"/>
<dbReference type="Gene3D" id="3.90.320.10">
    <property type="match status" value="1"/>
</dbReference>
<comment type="catalytic activity">
    <reaction evidence="15">
        <text>Exonucleolytic cleavage (in the presence of ATP) in either 5'- to 3'- or 3'- to 5'-direction to yield 5'-phosphooligonucleotides.</text>
        <dbReference type="EC" id="3.1.11.5"/>
    </reaction>
</comment>
<name>A0A1V2UYL1_9GAMM</name>
<dbReference type="Proteomes" id="UP000189376">
    <property type="component" value="Unassembled WGS sequence"/>
</dbReference>
<feature type="binding site" evidence="15">
    <location>
        <position position="990"/>
    </location>
    <ligand>
        <name>Mg(2+)</name>
        <dbReference type="ChEBI" id="CHEBI:18420"/>
    </ligand>
</feature>
<keyword evidence="3 15" id="KW-0547">Nucleotide-binding</keyword>
<comment type="miscellaneous">
    <text evidence="15">In the RecBCD complex, RecB has a slow 3'-5' helicase, an exonuclease activity and loads RecA onto ssDNA, RecD has a fast 5'-3' helicase activity, while RecC stimulates the ATPase and processivity of the RecB helicase and contributes to recognition of the Chi site.</text>
</comment>
<comment type="domain">
    <text evidence="15">The C-terminal domain has nuclease activity and interacts with RecD. It interacts with RecA, facilitating its loading onto ssDNA.</text>
</comment>
<evidence type="ECO:0000256" key="7">
    <source>
        <dbReference type="ARBA" id="ARBA00022839"/>
    </source>
</evidence>
<comment type="subunit">
    <text evidence="15">Heterotrimer of RecB, RecC and RecD. All subunits contribute to DNA-binding. Interacts with RecA.</text>
</comment>
<comment type="similarity">
    <text evidence="15">Belongs to the helicase family. UvrD subfamily.</text>
</comment>
<feature type="active site" description="For nuclease activity" evidence="15">
    <location>
        <position position="1132"/>
    </location>
</feature>
<dbReference type="Gene3D" id="1.10.3170.10">
    <property type="entry name" value="Recbcd, chain B, domain 2"/>
    <property type="match status" value="1"/>
</dbReference>
<dbReference type="InterPro" id="IPR038726">
    <property type="entry name" value="PDDEXK_AddAB-type"/>
</dbReference>
<evidence type="ECO:0000256" key="16">
    <source>
        <dbReference type="PROSITE-ProRule" id="PRU00560"/>
    </source>
</evidence>
<keyword evidence="6 15" id="KW-0347">Helicase</keyword>
<keyword evidence="1 15" id="KW-0540">Nuclease</keyword>
<dbReference type="PROSITE" id="PS51217">
    <property type="entry name" value="UVRD_HELICASE_CTER"/>
    <property type="match status" value="1"/>
</dbReference>
<protein>
    <recommendedName>
        <fullName evidence="15">RecBCD enzyme subunit RecB</fullName>
        <ecNumber evidence="15">3.1.11.5</ecNumber>
        <ecNumber evidence="15">5.6.2.4</ecNumber>
    </recommendedName>
    <alternativeName>
        <fullName evidence="15">DNA 3'-5' helicase subunit RecB</fullName>
    </alternativeName>
    <alternativeName>
        <fullName evidence="15">Exonuclease V subunit RecB</fullName>
        <shortName evidence="15">ExoV subunit RecB</shortName>
    </alternativeName>
    <alternativeName>
        <fullName evidence="15">Helicase/nuclease RecBCD subunit RecB</fullName>
    </alternativeName>
</protein>
<dbReference type="PROSITE" id="PS51198">
    <property type="entry name" value="UVRD_HELICASE_ATP_BIND"/>
    <property type="match status" value="1"/>
</dbReference>
<dbReference type="GO" id="GO:0016887">
    <property type="term" value="F:ATP hydrolysis activity"/>
    <property type="evidence" value="ECO:0007669"/>
    <property type="project" value="RHEA"/>
</dbReference>
<dbReference type="GO" id="GO:0008854">
    <property type="term" value="F:exodeoxyribonuclease V activity"/>
    <property type="evidence" value="ECO:0007669"/>
    <property type="project" value="UniProtKB-EC"/>
</dbReference>
<dbReference type="RefSeq" id="WP_205666029.1">
    <property type="nucleotide sequence ID" value="NZ_LFZS01000004.1"/>
</dbReference>
<feature type="binding site" evidence="16">
    <location>
        <begin position="25"/>
        <end position="32"/>
    </location>
    <ligand>
        <name>ATP</name>
        <dbReference type="ChEBI" id="CHEBI:30616"/>
    </ligand>
</feature>
<evidence type="ECO:0000256" key="13">
    <source>
        <dbReference type="ARBA" id="ARBA00034617"/>
    </source>
</evidence>
<evidence type="ECO:0000256" key="10">
    <source>
        <dbReference type="ARBA" id="ARBA00023125"/>
    </source>
</evidence>
<feature type="region of interest" description="Nuclease activity, interacts with RecD and RecA" evidence="15">
    <location>
        <begin position="922"/>
        <end position="1232"/>
    </location>
</feature>
<dbReference type="GO" id="GO:0005524">
    <property type="term" value="F:ATP binding"/>
    <property type="evidence" value="ECO:0007669"/>
    <property type="project" value="UniProtKB-UniRule"/>
</dbReference>
<evidence type="ECO:0000256" key="2">
    <source>
        <dbReference type="ARBA" id="ARBA00022723"/>
    </source>
</evidence>
<dbReference type="InterPro" id="IPR011604">
    <property type="entry name" value="PDDEXK-like_dom_sf"/>
</dbReference>
<dbReference type="AlphaFoldDB" id="A0A1V2UYL1"/>
<dbReference type="InterPro" id="IPR004586">
    <property type="entry name" value="RecB"/>
</dbReference>
<dbReference type="Pfam" id="PF00580">
    <property type="entry name" value="UvrD-helicase"/>
    <property type="match status" value="1"/>
</dbReference>
<feature type="domain" description="UvrD-like helicase ATP-binding" evidence="17">
    <location>
        <begin position="4"/>
        <end position="488"/>
    </location>
</feature>
<sequence>MNSRVQVSYQPITDIEFSGLHLIEASAGTGKTYTLSSLMVRIFLEKYLPRQVIATTFTRAAAAELKSRIRARLVETYRYLDTKRSLTEKEILLQAELESDLLLQHVLKHFATRIAYACERLKLVIDQLDELFVGTLDSFSQKLLREFAFESGKIERAQITDDAKAYSRQLIHDVLREWIQSQPQTVIDALYLAGELKSVDSFVKLVEDSLNFSSAHFKLPEKPTIEFEQLAQLKQLATEIDISLLEPYYSLDGEHYKHVSGTVFRNGAFNKLFSECLPQLLQVLTQSDSILVFDGSLAAQRELIFKFLGQLADQKVFKKCPAEISDGFYQHPCIQQIQQLFGVLKNYAEQFDQLHIYLKAYLCVEVKKRLPQILQNKGETTFSQQIRTLSEALKGEQGQRFAVFVQARYPLILVDEFQDTNQDQDDMLASIWRHPERYQKGCMIMVGDRKQAIYGFRGGDMLTFLNAYKDIQAKHGREYKLIHNHRSVADLVEVVDALFQRQIDFGEQVQYDPIRAGTRPHSVLIDQNQPNPHPLRWLLLKDKETEAQQVAWKIRDLLNQSHTGQLYLQKDTQTQALNEDDIAVLSRNHDGLDRVQFELERLGIRVNRPSKRSVFDCTIAQDVGALLTAILHPYDEAKVKRALISRLFAMDLKQLLQLEQTAEGLSQFMTGFDAIRELWSAQGFLVAWQQCLNQFGIWKNLVAVQSKDNERVVVNLRHLTEILSQHSEKYQGAQNLYHWYLKQLQSPLDREWELERRLSSEAGVQLMTIHQSKGLEFKIVFLLGADKPFRENNKTLNFSTQDVTTPESAQTVTQRVVAIADKAYLNETELKQHEERALAEQNRLWYVALTRASHRVYALMQDTDGKSVSGLAFWKNRAEPFQHRCCTDEMILEQPPVAMHLNQHINIIEIQAQHFPDQRFYSRGKTSFSYLAQHLRHKVGTDLLASQNHEAVLAEDELDQVISVEVTAAQPISWIKSNFPRGTLAGNFLHEIFEHIDFQCADEWISEIRRRFKNDYSSLWQDLLIKYQESFPEEQEAEYSLYHAVAIWLQEILNTPLYQGFRLNQLQPEHYLSECPFYLALSDRVLAMKRIQQLFAEYGMEMPELLEARSARYLNGSIDLVYFDGQRYHIADYKSNYLGENLADYSVESIAQSMSLASYWLQAGLYLVALHRYLKVKMQNYDIEQHLGGATYLYLRGMNGEAEQGYYYWQPSTEFVLRLDAILGYFAEDKIA</sequence>
<evidence type="ECO:0000256" key="14">
    <source>
        <dbReference type="ARBA" id="ARBA00048988"/>
    </source>
</evidence>
<evidence type="ECO:0000256" key="5">
    <source>
        <dbReference type="ARBA" id="ARBA00022801"/>
    </source>
</evidence>
<comment type="caution">
    <text evidence="19">The sequence shown here is derived from an EMBL/GenBank/DDBJ whole genome shotgun (WGS) entry which is preliminary data.</text>
</comment>
<accession>A0A1V2UYL1</accession>
<evidence type="ECO:0000256" key="9">
    <source>
        <dbReference type="ARBA" id="ARBA00022842"/>
    </source>
</evidence>
<evidence type="ECO:0000256" key="11">
    <source>
        <dbReference type="ARBA" id="ARBA00023204"/>
    </source>
</evidence>
<dbReference type="InterPro" id="IPR014017">
    <property type="entry name" value="DNA_helicase_UvrD-like_C"/>
</dbReference>
<feature type="region of interest" description="DNA-binding and helicase activity, interacts with RecC" evidence="15">
    <location>
        <begin position="1"/>
        <end position="909"/>
    </location>
</feature>
<keyword evidence="10 15" id="KW-0238">DNA-binding</keyword>
<dbReference type="SUPFAM" id="SSF52540">
    <property type="entry name" value="P-loop containing nucleoside triphosphate hydrolases"/>
    <property type="match status" value="1"/>
</dbReference>
<dbReference type="Pfam" id="PF13361">
    <property type="entry name" value="UvrD_C"/>
    <property type="match status" value="1"/>
</dbReference>
<dbReference type="InterPro" id="IPR027417">
    <property type="entry name" value="P-loop_NTPase"/>
</dbReference>
<dbReference type="PANTHER" id="PTHR11070:SF23">
    <property type="entry name" value="RECBCD ENZYME SUBUNIT RECB"/>
    <property type="match status" value="1"/>
</dbReference>
<evidence type="ECO:0000259" key="18">
    <source>
        <dbReference type="PROSITE" id="PS51217"/>
    </source>
</evidence>
<dbReference type="InterPro" id="IPR000212">
    <property type="entry name" value="DNA_helicase_UvrD/REP"/>
</dbReference>
<comment type="catalytic activity">
    <reaction evidence="14 15">
        <text>ATP + H2O = ADP + phosphate + H(+)</text>
        <dbReference type="Rhea" id="RHEA:13065"/>
        <dbReference type="ChEBI" id="CHEBI:15377"/>
        <dbReference type="ChEBI" id="CHEBI:15378"/>
        <dbReference type="ChEBI" id="CHEBI:30616"/>
        <dbReference type="ChEBI" id="CHEBI:43474"/>
        <dbReference type="ChEBI" id="CHEBI:456216"/>
        <dbReference type="EC" id="5.6.2.4"/>
    </reaction>
</comment>
<dbReference type="CDD" id="cd22352">
    <property type="entry name" value="RecB_C-like"/>
    <property type="match status" value="1"/>
</dbReference>
<gene>
    <name evidence="15" type="primary">recB</name>
    <name evidence="19" type="ORF">AC058_08570</name>
</gene>
<evidence type="ECO:0000256" key="8">
    <source>
        <dbReference type="ARBA" id="ARBA00022840"/>
    </source>
</evidence>
<evidence type="ECO:0000256" key="12">
    <source>
        <dbReference type="ARBA" id="ARBA00023235"/>
    </source>
</evidence>
<keyword evidence="5 15" id="KW-0378">Hydrolase</keyword>
<dbReference type="Pfam" id="PF12705">
    <property type="entry name" value="PDDEXK_1"/>
    <property type="match status" value="1"/>
</dbReference>
<dbReference type="GO" id="GO:0005829">
    <property type="term" value="C:cytosol"/>
    <property type="evidence" value="ECO:0007669"/>
    <property type="project" value="TreeGrafter"/>
</dbReference>
<dbReference type="GO" id="GO:0000724">
    <property type="term" value="P:double-strand break repair via homologous recombination"/>
    <property type="evidence" value="ECO:0007669"/>
    <property type="project" value="UniProtKB-UniRule"/>
</dbReference>
<comment type="catalytic activity">
    <reaction evidence="13 15">
        <text>Couples ATP hydrolysis with the unwinding of duplex DNA by translocating in the 3'-5' direction.</text>
        <dbReference type="EC" id="5.6.2.4"/>
    </reaction>
</comment>
<dbReference type="Gene3D" id="1.10.486.10">
    <property type="entry name" value="PCRA, domain 4"/>
    <property type="match status" value="1"/>
</dbReference>
<keyword evidence="4 15" id="KW-0227">DNA damage</keyword>
<keyword evidence="7 15" id="KW-0269">Exonuclease</keyword>
<evidence type="ECO:0000313" key="20">
    <source>
        <dbReference type="Proteomes" id="UP000189376"/>
    </source>
</evidence>
<evidence type="ECO:0000256" key="6">
    <source>
        <dbReference type="ARBA" id="ARBA00022806"/>
    </source>
</evidence>
<dbReference type="InterPro" id="IPR011335">
    <property type="entry name" value="Restrct_endonuc-II-like"/>
</dbReference>
<evidence type="ECO:0000256" key="15">
    <source>
        <dbReference type="HAMAP-Rule" id="MF_01485"/>
    </source>
</evidence>
<dbReference type="GO" id="GO:0009338">
    <property type="term" value="C:exodeoxyribonuclease V complex"/>
    <property type="evidence" value="ECO:0007669"/>
    <property type="project" value="TreeGrafter"/>
</dbReference>
<reference evidence="19 20" key="1">
    <citation type="submission" date="2015-07" db="EMBL/GenBank/DDBJ databases">
        <title>Acinetobacter yuneri, a novel member of Acinetobacter calcoaceticus-Acinetobacter baumannii complex isolated from clinical specimen.</title>
        <authorList>
            <person name="Yu Y."/>
        </authorList>
    </citation>
    <scope>NUCLEOTIDE SEQUENCE [LARGE SCALE GENOMIC DNA]</scope>
    <source>
        <strain evidence="19 20">A362</strain>
    </source>
</reference>